<evidence type="ECO:0000313" key="3">
    <source>
        <dbReference type="EMBL" id="GHG37503.1"/>
    </source>
</evidence>
<dbReference type="InterPro" id="IPR058882">
    <property type="entry name" value="PglZ_C"/>
</dbReference>
<evidence type="ECO:0000313" key="4">
    <source>
        <dbReference type="Proteomes" id="UP000619355"/>
    </source>
</evidence>
<dbReference type="Pfam" id="PF25863">
    <property type="entry name" value="PglZ_C"/>
    <property type="match status" value="1"/>
</dbReference>
<feature type="domain" description="Alkaline phosphatase-like protein PglZ C-terminal" evidence="2">
    <location>
        <begin position="126"/>
        <end position="226"/>
    </location>
</feature>
<sequence>MQGARWRTGPAGPGEVELSGPRVRAGGGRITAAWRDDLRYTARQAGYHGGASLAEVTVPVLAFVPSGIEIPAGWTALPAERTAPEWWLGGSDPTEPQEPAPAPRARGTRRQQPQSEGLFPQPGHSTPGEQTVRSKPFETQREFVRNAPTNTAVAAALDALLEAGGKLSPAAVAAAAQAATGKSERNPQRFVTMLERLLNIDGYPVLQLVESGRTVHLDRELLRQQFPEGTAL</sequence>
<comment type="caution">
    <text evidence="3">The sequence shown here is derived from an EMBL/GenBank/DDBJ whole genome shotgun (WGS) entry which is preliminary data.</text>
</comment>
<protein>
    <recommendedName>
        <fullName evidence="2">Alkaline phosphatase-like protein PglZ C-terminal domain-containing protein</fullName>
    </recommendedName>
</protein>
<dbReference type="Proteomes" id="UP000619355">
    <property type="component" value="Unassembled WGS sequence"/>
</dbReference>
<dbReference type="NCBIfam" id="NF033446">
    <property type="entry name" value="BREX_PglZ_2"/>
    <property type="match status" value="1"/>
</dbReference>
<gene>
    <name evidence="3" type="ORF">GCM10018980_09420</name>
</gene>
<accession>A0A919C1U5</accession>
<reference evidence="4" key="1">
    <citation type="journal article" date="2019" name="Int. J. Syst. Evol. Microbiol.">
        <title>The Global Catalogue of Microorganisms (GCM) 10K type strain sequencing project: providing services to taxonomists for standard genome sequencing and annotation.</title>
        <authorList>
            <consortium name="The Broad Institute Genomics Platform"/>
            <consortium name="The Broad Institute Genome Sequencing Center for Infectious Disease"/>
            <person name="Wu L."/>
            <person name="Ma J."/>
        </authorList>
    </citation>
    <scope>NUCLEOTIDE SEQUENCE [LARGE SCALE GENOMIC DNA]</scope>
    <source>
        <strain evidence="4">JCM 4253</strain>
    </source>
</reference>
<feature type="compositionally biased region" description="Polar residues" evidence="1">
    <location>
        <begin position="123"/>
        <end position="133"/>
    </location>
</feature>
<organism evidence="3 4">
    <name type="scientific">Streptomyces capoamus</name>
    <dbReference type="NCBI Taxonomy" id="68183"/>
    <lineage>
        <taxon>Bacteria</taxon>
        <taxon>Bacillati</taxon>
        <taxon>Actinomycetota</taxon>
        <taxon>Actinomycetes</taxon>
        <taxon>Kitasatosporales</taxon>
        <taxon>Streptomycetaceae</taxon>
        <taxon>Streptomyces</taxon>
    </lineage>
</organism>
<dbReference type="InterPro" id="IPR047992">
    <property type="entry name" value="BREX_PglZ"/>
</dbReference>
<evidence type="ECO:0000256" key="1">
    <source>
        <dbReference type="SAM" id="MobiDB-lite"/>
    </source>
</evidence>
<dbReference type="AlphaFoldDB" id="A0A919C1U5"/>
<feature type="region of interest" description="Disordered" evidence="1">
    <location>
        <begin position="85"/>
        <end position="136"/>
    </location>
</feature>
<keyword evidence="4" id="KW-1185">Reference proteome</keyword>
<feature type="region of interest" description="Disordered" evidence="1">
    <location>
        <begin position="1"/>
        <end position="23"/>
    </location>
</feature>
<dbReference type="EMBL" id="BNBF01000002">
    <property type="protein sequence ID" value="GHG37503.1"/>
    <property type="molecule type" value="Genomic_DNA"/>
</dbReference>
<evidence type="ECO:0000259" key="2">
    <source>
        <dbReference type="Pfam" id="PF25863"/>
    </source>
</evidence>
<name>A0A919C1U5_9ACTN</name>
<proteinExistence type="predicted"/>